<comment type="caution">
    <text evidence="1">The sequence shown here is derived from an EMBL/GenBank/DDBJ whole genome shotgun (WGS) entry which is preliminary data.</text>
</comment>
<organism evidence="1 2">
    <name type="scientific">Eumeta variegata</name>
    <name type="common">Bagworm moth</name>
    <name type="synonym">Eumeta japonica</name>
    <dbReference type="NCBI Taxonomy" id="151549"/>
    <lineage>
        <taxon>Eukaryota</taxon>
        <taxon>Metazoa</taxon>
        <taxon>Ecdysozoa</taxon>
        <taxon>Arthropoda</taxon>
        <taxon>Hexapoda</taxon>
        <taxon>Insecta</taxon>
        <taxon>Pterygota</taxon>
        <taxon>Neoptera</taxon>
        <taxon>Endopterygota</taxon>
        <taxon>Lepidoptera</taxon>
        <taxon>Glossata</taxon>
        <taxon>Ditrysia</taxon>
        <taxon>Tineoidea</taxon>
        <taxon>Psychidae</taxon>
        <taxon>Oiketicinae</taxon>
        <taxon>Eumeta</taxon>
    </lineage>
</organism>
<gene>
    <name evidence="1" type="ORF">EVAR_60187_1</name>
</gene>
<evidence type="ECO:0000313" key="1">
    <source>
        <dbReference type="EMBL" id="GBO99669.1"/>
    </source>
</evidence>
<sequence>MDSAEYDSPATGVSPALDLHRGLSGQVPRAMTKILYITYTIERLDYDSEEVHSITTVYQGMVNQMMYITNALRDLDVVIASTHLTTYRSLDTRITLLRAAGLRVAQAKRIREYALEICTQRLKRAAAGGGGGGRRLEAGRKLYSFYL</sequence>
<dbReference type="EMBL" id="BGZK01003294">
    <property type="protein sequence ID" value="GBO99669.1"/>
    <property type="molecule type" value="Genomic_DNA"/>
</dbReference>
<keyword evidence="2" id="KW-1185">Reference proteome</keyword>
<accession>A0A4C1SEY6</accession>
<dbReference type="AlphaFoldDB" id="A0A4C1SEY6"/>
<reference evidence="1 2" key="1">
    <citation type="journal article" date="2019" name="Commun. Biol.">
        <title>The bagworm genome reveals a unique fibroin gene that provides high tensile strength.</title>
        <authorList>
            <person name="Kono N."/>
            <person name="Nakamura H."/>
            <person name="Ohtoshi R."/>
            <person name="Tomita M."/>
            <person name="Numata K."/>
            <person name="Arakawa K."/>
        </authorList>
    </citation>
    <scope>NUCLEOTIDE SEQUENCE [LARGE SCALE GENOMIC DNA]</scope>
</reference>
<evidence type="ECO:0000313" key="2">
    <source>
        <dbReference type="Proteomes" id="UP000299102"/>
    </source>
</evidence>
<proteinExistence type="predicted"/>
<protein>
    <submittedName>
        <fullName evidence="1">Uncharacterized protein</fullName>
    </submittedName>
</protein>
<name>A0A4C1SEY6_EUMVA</name>
<dbReference type="Proteomes" id="UP000299102">
    <property type="component" value="Unassembled WGS sequence"/>
</dbReference>